<evidence type="ECO:0000256" key="2">
    <source>
        <dbReference type="ARBA" id="ARBA00023015"/>
    </source>
</evidence>
<keyword evidence="5" id="KW-0539">Nucleus</keyword>
<evidence type="ECO:0000256" key="4">
    <source>
        <dbReference type="ARBA" id="ARBA00023163"/>
    </source>
</evidence>
<dbReference type="PROSITE" id="PS50048">
    <property type="entry name" value="ZN2_CY6_FUNGAL_2"/>
    <property type="match status" value="1"/>
</dbReference>
<dbReference type="PANTHER" id="PTHR47540:SF6">
    <property type="entry name" value="ZN(II)2CYS6 TRANSCRIPTION FACTOR (EUROFUNG)"/>
    <property type="match status" value="1"/>
</dbReference>
<dbReference type="GO" id="GO:0008270">
    <property type="term" value="F:zinc ion binding"/>
    <property type="evidence" value="ECO:0007669"/>
    <property type="project" value="InterPro"/>
</dbReference>
<keyword evidence="4" id="KW-0804">Transcription</keyword>
<dbReference type="AlphaFoldDB" id="A0AA38HE40"/>
<dbReference type="PANTHER" id="PTHR47540">
    <property type="entry name" value="THIAMINE REPRESSIBLE GENES REGULATORY PROTEIN THI5"/>
    <property type="match status" value="1"/>
</dbReference>
<dbReference type="InterPro" id="IPR051711">
    <property type="entry name" value="Stress_Response_Reg"/>
</dbReference>
<feature type="region of interest" description="Disordered" evidence="6">
    <location>
        <begin position="220"/>
        <end position="245"/>
    </location>
</feature>
<dbReference type="PROSITE" id="PS00463">
    <property type="entry name" value="ZN2_CY6_FUNGAL_1"/>
    <property type="match status" value="1"/>
</dbReference>
<organism evidence="8 9">
    <name type="scientific">Dioszegia hungarica</name>
    <dbReference type="NCBI Taxonomy" id="4972"/>
    <lineage>
        <taxon>Eukaryota</taxon>
        <taxon>Fungi</taxon>
        <taxon>Dikarya</taxon>
        <taxon>Basidiomycota</taxon>
        <taxon>Agaricomycotina</taxon>
        <taxon>Tremellomycetes</taxon>
        <taxon>Tremellales</taxon>
        <taxon>Bulleribasidiaceae</taxon>
        <taxon>Dioszegia</taxon>
    </lineage>
</organism>
<dbReference type="GeneID" id="77727666"/>
<name>A0AA38HE40_9TREE</name>
<dbReference type="InterPro" id="IPR036864">
    <property type="entry name" value="Zn2-C6_fun-type_DNA-bd_sf"/>
</dbReference>
<feature type="compositionally biased region" description="Pro residues" evidence="6">
    <location>
        <begin position="19"/>
        <end position="28"/>
    </location>
</feature>
<feature type="compositionally biased region" description="Low complexity" evidence="6">
    <location>
        <begin position="64"/>
        <end position="77"/>
    </location>
</feature>
<evidence type="ECO:0000256" key="1">
    <source>
        <dbReference type="ARBA" id="ARBA00004123"/>
    </source>
</evidence>
<accession>A0AA38HE40</accession>
<feature type="region of interest" description="Disordered" evidence="6">
    <location>
        <begin position="264"/>
        <end position="356"/>
    </location>
</feature>
<dbReference type="GO" id="GO:0043565">
    <property type="term" value="F:sequence-specific DNA binding"/>
    <property type="evidence" value="ECO:0007669"/>
    <property type="project" value="TreeGrafter"/>
</dbReference>
<reference evidence="8" key="1">
    <citation type="journal article" date="2022" name="G3 (Bethesda)">
        <title>High quality genome of the basidiomycete yeast Dioszegia hungarica PDD-24b-2 isolated from cloud water.</title>
        <authorList>
            <person name="Jarrige D."/>
            <person name="Haridas S."/>
            <person name="Bleykasten-Grosshans C."/>
            <person name="Joly M."/>
            <person name="Nadalig T."/>
            <person name="Sancelme M."/>
            <person name="Vuilleumier S."/>
            <person name="Grigoriev I.V."/>
            <person name="Amato P."/>
            <person name="Bringel F."/>
        </authorList>
    </citation>
    <scope>NUCLEOTIDE SEQUENCE</scope>
    <source>
        <strain evidence="8">PDD-24b-2</strain>
    </source>
</reference>
<dbReference type="InterPro" id="IPR001138">
    <property type="entry name" value="Zn2Cys6_DnaBD"/>
</dbReference>
<proteinExistence type="predicted"/>
<dbReference type="GO" id="GO:0000981">
    <property type="term" value="F:DNA-binding transcription factor activity, RNA polymerase II-specific"/>
    <property type="evidence" value="ECO:0007669"/>
    <property type="project" value="InterPro"/>
</dbReference>
<comment type="subcellular location">
    <subcellularLocation>
        <location evidence="1">Nucleus</location>
    </subcellularLocation>
</comment>
<evidence type="ECO:0000256" key="6">
    <source>
        <dbReference type="SAM" id="MobiDB-lite"/>
    </source>
</evidence>
<dbReference type="CDD" id="cd00067">
    <property type="entry name" value="GAL4"/>
    <property type="match status" value="1"/>
</dbReference>
<dbReference type="GO" id="GO:0005634">
    <property type="term" value="C:nucleus"/>
    <property type="evidence" value="ECO:0007669"/>
    <property type="project" value="UniProtKB-SubCell"/>
</dbReference>
<dbReference type="EMBL" id="JAKWFO010000004">
    <property type="protein sequence ID" value="KAI9637286.1"/>
    <property type="molecule type" value="Genomic_DNA"/>
</dbReference>
<evidence type="ECO:0000256" key="5">
    <source>
        <dbReference type="ARBA" id="ARBA00023242"/>
    </source>
</evidence>
<dbReference type="SUPFAM" id="SSF57701">
    <property type="entry name" value="Zn2/Cys6 DNA-binding domain"/>
    <property type="match status" value="1"/>
</dbReference>
<gene>
    <name evidence="8" type="ORF">MKK02DRAFT_32170</name>
</gene>
<feature type="compositionally biased region" description="Pro residues" evidence="6">
    <location>
        <begin position="179"/>
        <end position="190"/>
    </location>
</feature>
<dbReference type="Pfam" id="PF00172">
    <property type="entry name" value="Zn_clus"/>
    <property type="match status" value="1"/>
</dbReference>
<keyword evidence="2" id="KW-0805">Transcription regulation</keyword>
<evidence type="ECO:0000313" key="8">
    <source>
        <dbReference type="EMBL" id="KAI9637286.1"/>
    </source>
</evidence>
<dbReference type="Gene3D" id="4.10.240.10">
    <property type="entry name" value="Zn(2)-C6 fungal-type DNA-binding domain"/>
    <property type="match status" value="1"/>
</dbReference>
<evidence type="ECO:0000259" key="7">
    <source>
        <dbReference type="PROSITE" id="PS50048"/>
    </source>
</evidence>
<evidence type="ECO:0000313" key="9">
    <source>
        <dbReference type="Proteomes" id="UP001164286"/>
    </source>
</evidence>
<keyword evidence="3" id="KW-0238">DNA-binding</keyword>
<feature type="compositionally biased region" description="Pro residues" evidence="6">
    <location>
        <begin position="280"/>
        <end position="296"/>
    </location>
</feature>
<dbReference type="Proteomes" id="UP001164286">
    <property type="component" value="Unassembled WGS sequence"/>
</dbReference>
<feature type="region of interest" description="Disordered" evidence="6">
    <location>
        <begin position="1"/>
        <end position="127"/>
    </location>
</feature>
<evidence type="ECO:0000256" key="3">
    <source>
        <dbReference type="ARBA" id="ARBA00023125"/>
    </source>
</evidence>
<dbReference type="SMART" id="SM00066">
    <property type="entry name" value="GAL4"/>
    <property type="match status" value="1"/>
</dbReference>
<comment type="caution">
    <text evidence="8">The sequence shown here is derived from an EMBL/GenBank/DDBJ whole genome shotgun (WGS) entry which is preliminary data.</text>
</comment>
<feature type="domain" description="Zn(2)-C6 fungal-type" evidence="7">
    <location>
        <begin position="108"/>
        <end position="137"/>
    </location>
</feature>
<protein>
    <recommendedName>
        <fullName evidence="7">Zn(2)-C6 fungal-type domain-containing protein</fullName>
    </recommendedName>
</protein>
<dbReference type="RefSeq" id="XP_052947063.1">
    <property type="nucleotide sequence ID" value="XM_053088461.1"/>
</dbReference>
<dbReference type="GO" id="GO:0045944">
    <property type="term" value="P:positive regulation of transcription by RNA polymerase II"/>
    <property type="evidence" value="ECO:0007669"/>
    <property type="project" value="TreeGrafter"/>
</dbReference>
<feature type="compositionally biased region" description="Basic and acidic residues" evidence="6">
    <location>
        <begin position="161"/>
        <end position="174"/>
    </location>
</feature>
<feature type="region of interest" description="Disordered" evidence="6">
    <location>
        <begin position="158"/>
        <end position="192"/>
    </location>
</feature>
<sequence length="356" mass="37983">MTPGRETERIPSIFVRPLRPLPAPPAPGPAASLRPSPTCPKLLTPPPAHLASTSPTDDDDGRGPPSHSPALSLPPFSRGVDTAPLPSTATNPPKLARPKGKSGKRATACRDCHARKQKCSQGTPCSHCHRRGTNCTYPAHHSEAAPGVRVLLLSLLPQPLDRPDRPDPKGKGDLAHTSLPPPSTPLPHGPKAPQRLRLLVHPLESLTTQLRGQILPIPTRQERTASPEALGQPLQKRRNASPEALGSPFVEAAVLPFMGRDTRPDQTRTSVAGGHIGYQPPAPIPHPSYPSTPPSHSPIAPSRARPQAADMSSRFRLHPTLILDSPEVRAACPSRARKCDDAPAPCRSHSPTGPRF</sequence>
<keyword evidence="9" id="KW-1185">Reference proteome</keyword>